<sequence>MNIHHVPVSTTEMHFEENKWVRTFRILTNLCSVQTPRIIEDQYGVSSTTCDKPPPPITKMVAVLILQKVEASSQK</sequence>
<name>A0A8R1IVD0_CAEJA</name>
<evidence type="ECO:0000313" key="1">
    <source>
        <dbReference type="EnsemblMetazoa" id="CJA40609.1"/>
    </source>
</evidence>
<reference evidence="2" key="1">
    <citation type="submission" date="2010-08" db="EMBL/GenBank/DDBJ databases">
        <authorList>
            <consortium name="Caenorhabditis japonica Sequencing Consortium"/>
            <person name="Wilson R.K."/>
        </authorList>
    </citation>
    <scope>NUCLEOTIDE SEQUENCE [LARGE SCALE GENOMIC DNA]</scope>
    <source>
        <strain evidence="2">DF5081</strain>
    </source>
</reference>
<dbReference type="AlphaFoldDB" id="A0A8R1IVD0"/>
<evidence type="ECO:0000313" key="2">
    <source>
        <dbReference type="Proteomes" id="UP000005237"/>
    </source>
</evidence>
<dbReference type="EnsemblMetazoa" id="CJA40609.1">
    <property type="protein sequence ID" value="CJA40609.1"/>
    <property type="gene ID" value="WBGene00216457"/>
</dbReference>
<accession>A0A8R1IVD0</accession>
<keyword evidence="2" id="KW-1185">Reference proteome</keyword>
<proteinExistence type="predicted"/>
<protein>
    <submittedName>
        <fullName evidence="1">Uncharacterized protein</fullName>
    </submittedName>
</protein>
<organism evidence="1 2">
    <name type="scientific">Caenorhabditis japonica</name>
    <dbReference type="NCBI Taxonomy" id="281687"/>
    <lineage>
        <taxon>Eukaryota</taxon>
        <taxon>Metazoa</taxon>
        <taxon>Ecdysozoa</taxon>
        <taxon>Nematoda</taxon>
        <taxon>Chromadorea</taxon>
        <taxon>Rhabditida</taxon>
        <taxon>Rhabditina</taxon>
        <taxon>Rhabditomorpha</taxon>
        <taxon>Rhabditoidea</taxon>
        <taxon>Rhabditidae</taxon>
        <taxon>Peloderinae</taxon>
        <taxon>Caenorhabditis</taxon>
    </lineage>
</organism>
<dbReference type="Proteomes" id="UP000005237">
    <property type="component" value="Unassembled WGS sequence"/>
</dbReference>
<reference evidence="1" key="2">
    <citation type="submission" date="2022-06" db="UniProtKB">
        <authorList>
            <consortium name="EnsemblMetazoa"/>
        </authorList>
    </citation>
    <scope>IDENTIFICATION</scope>
    <source>
        <strain evidence="1">DF5081</strain>
    </source>
</reference>